<evidence type="ECO:0000313" key="2">
    <source>
        <dbReference type="Proteomes" id="UP000050544"/>
    </source>
</evidence>
<dbReference type="STRING" id="869279.SE15_11590"/>
<dbReference type="Pfam" id="PF11211">
    <property type="entry name" value="DUF2997"/>
    <property type="match status" value="1"/>
</dbReference>
<evidence type="ECO:0008006" key="3">
    <source>
        <dbReference type="Google" id="ProtNLM"/>
    </source>
</evidence>
<protein>
    <recommendedName>
        <fullName evidence="3">DUF2997 domain-containing protein</fullName>
    </recommendedName>
</protein>
<sequence>MRIEEIEVTIDRQGRVIVAVRGVKGTVCLTLTEALERALGGEILQRDMTAEAYEPSSTEVQDINHLEVRKPDL</sequence>
<dbReference type="RefSeq" id="WP_054522252.1">
    <property type="nucleotide sequence ID" value="NZ_LGKO01000005.1"/>
</dbReference>
<dbReference type="AlphaFoldDB" id="A0A0P6XHM4"/>
<organism evidence="1 2">
    <name type="scientific">Thermanaerothrix daxensis</name>
    <dbReference type="NCBI Taxonomy" id="869279"/>
    <lineage>
        <taxon>Bacteria</taxon>
        <taxon>Bacillati</taxon>
        <taxon>Chloroflexota</taxon>
        <taxon>Anaerolineae</taxon>
        <taxon>Anaerolineales</taxon>
        <taxon>Anaerolineaceae</taxon>
        <taxon>Thermanaerothrix</taxon>
    </lineage>
</organism>
<keyword evidence="2" id="KW-1185">Reference proteome</keyword>
<accession>A0A0P6XHM4</accession>
<dbReference type="OrthoDB" id="4290456at2"/>
<reference evidence="1 2" key="1">
    <citation type="submission" date="2015-07" db="EMBL/GenBank/DDBJ databases">
        <title>Whole genome sequence of Thermanaerothrix daxensis DSM 23592.</title>
        <authorList>
            <person name="Hemp J."/>
            <person name="Ward L.M."/>
            <person name="Pace L.A."/>
            <person name="Fischer W.W."/>
        </authorList>
    </citation>
    <scope>NUCLEOTIDE SEQUENCE [LARGE SCALE GENOMIC DNA]</scope>
    <source>
        <strain evidence="1 2">GNS-1</strain>
    </source>
</reference>
<proteinExistence type="predicted"/>
<evidence type="ECO:0000313" key="1">
    <source>
        <dbReference type="EMBL" id="KPL82711.1"/>
    </source>
</evidence>
<gene>
    <name evidence="1" type="ORF">SE15_11590</name>
</gene>
<dbReference type="EMBL" id="LGKO01000005">
    <property type="protein sequence ID" value="KPL82711.1"/>
    <property type="molecule type" value="Genomic_DNA"/>
</dbReference>
<dbReference type="InterPro" id="IPR021375">
    <property type="entry name" value="DUF2997"/>
</dbReference>
<comment type="caution">
    <text evidence="1">The sequence shown here is derived from an EMBL/GenBank/DDBJ whole genome shotgun (WGS) entry which is preliminary data.</text>
</comment>
<dbReference type="Proteomes" id="UP000050544">
    <property type="component" value="Unassembled WGS sequence"/>
</dbReference>
<name>A0A0P6XHM4_9CHLR</name>